<dbReference type="InterPro" id="IPR013337">
    <property type="entry name" value="CRISPR-assoc_prot_Cas5_Tneap"/>
</dbReference>
<dbReference type="InterPro" id="IPR013422">
    <property type="entry name" value="CRISPR-assoc_prot_Cas5_N"/>
</dbReference>
<dbReference type="NCBIfam" id="TIGR02593">
    <property type="entry name" value="CRISPR_cas5"/>
    <property type="match status" value="1"/>
</dbReference>
<reference evidence="2" key="1">
    <citation type="submission" date="2023-06" db="EMBL/GenBank/DDBJ databases">
        <title>Genome sequence of Methanosarcinaceae archaeon Ag5.</title>
        <authorList>
            <person name="Protasov E."/>
            <person name="Platt K."/>
            <person name="Poehlein A."/>
            <person name="Daniel R."/>
            <person name="Brune A."/>
        </authorList>
    </citation>
    <scope>NUCLEOTIDE SEQUENCE</scope>
    <source>
        <strain evidence="2">Ag5</strain>
    </source>
</reference>
<dbReference type="CDD" id="cd09693">
    <property type="entry name" value="Cas5_I"/>
    <property type="match status" value="1"/>
</dbReference>
<dbReference type="NCBIfam" id="TIGR01895">
    <property type="entry name" value="cas_Cas5t"/>
    <property type="match status" value="1"/>
</dbReference>
<accession>A0AAE4MLM4</accession>
<gene>
    <name evidence="2" type="ORF">MsAg5_17590</name>
</gene>
<dbReference type="Proteomes" id="UP001271789">
    <property type="component" value="Unassembled WGS sequence"/>
</dbReference>
<evidence type="ECO:0000313" key="2">
    <source>
        <dbReference type="EMBL" id="MDV0447842.1"/>
    </source>
</evidence>
<name>A0AAE4MLM4_9EURY</name>
<organism evidence="2 3">
    <name type="scientific">Methanolapillus africanus</name>
    <dbReference type="NCBI Taxonomy" id="3028297"/>
    <lineage>
        <taxon>Archaea</taxon>
        <taxon>Methanobacteriati</taxon>
        <taxon>Methanobacteriota</taxon>
        <taxon>Stenosarchaea group</taxon>
        <taxon>Methanomicrobia</taxon>
        <taxon>Methanosarcinales</taxon>
        <taxon>Methanosarcinaceae</taxon>
        <taxon>Methanolapillus</taxon>
    </lineage>
</organism>
<comment type="caution">
    <text evidence="2">The sequence shown here is derived from an EMBL/GenBank/DDBJ whole genome shotgun (WGS) entry which is preliminary data.</text>
</comment>
<keyword evidence="3" id="KW-1185">Reference proteome</keyword>
<dbReference type="GO" id="GO:0051607">
    <property type="term" value="P:defense response to virus"/>
    <property type="evidence" value="ECO:0007669"/>
    <property type="project" value="UniProtKB-KW"/>
</dbReference>
<proteinExistence type="predicted"/>
<evidence type="ECO:0000313" key="3">
    <source>
        <dbReference type="Proteomes" id="UP001271789"/>
    </source>
</evidence>
<evidence type="ECO:0000256" key="1">
    <source>
        <dbReference type="ARBA" id="ARBA00023118"/>
    </source>
</evidence>
<sequence>MKQYRIKISSWTAGFRYPNLISGRQPTLEVPPISTVLGLMNAASGKYLHHKQLKLGYYFEYDAKATDLETIYQIELHDKGYPNNSTKSNVINREFLFNCRLFIYTDDPQIVEYFKNPYYSLLLGRSGDLATVEQIKEVELAENENAKDIKGQIVPFKEHFLPGLIQPLPQYFTDTVPRQNLGTMAYSVIPHYAKTTQVAIKAFTDNIDGKKIDIYFHDLDFKNVID</sequence>
<keyword evidence="1" id="KW-0051">Antiviral defense</keyword>
<evidence type="ECO:0008006" key="4">
    <source>
        <dbReference type="Google" id="ProtNLM"/>
    </source>
</evidence>
<dbReference type="EMBL" id="JAWDKD010000026">
    <property type="protein sequence ID" value="MDV0447842.1"/>
    <property type="molecule type" value="Genomic_DNA"/>
</dbReference>
<dbReference type="AlphaFoldDB" id="A0AAE4MLM4"/>
<dbReference type="RefSeq" id="WP_338100290.1">
    <property type="nucleotide sequence ID" value="NZ_JAWDKD010000026.1"/>
</dbReference>
<protein>
    <recommendedName>
        <fullName evidence="4">Type I-B CRISPR-associated protein Cas5</fullName>
    </recommendedName>
</protein>